<dbReference type="Gene3D" id="3.30.450.380">
    <property type="match status" value="1"/>
</dbReference>
<dbReference type="InterPro" id="IPR001482">
    <property type="entry name" value="T2SS/T4SS_dom"/>
</dbReference>
<dbReference type="Pfam" id="PF00437">
    <property type="entry name" value="T2SSE"/>
    <property type="match status" value="1"/>
</dbReference>
<organism evidence="3 4">
    <name type="scientific">Halomarina rubra</name>
    <dbReference type="NCBI Taxonomy" id="2071873"/>
    <lineage>
        <taxon>Archaea</taxon>
        <taxon>Methanobacteriati</taxon>
        <taxon>Methanobacteriota</taxon>
        <taxon>Stenosarchaea group</taxon>
        <taxon>Halobacteria</taxon>
        <taxon>Halobacteriales</taxon>
        <taxon>Natronomonadaceae</taxon>
        <taxon>Halomarina</taxon>
    </lineage>
</organism>
<dbReference type="SUPFAM" id="SSF52540">
    <property type="entry name" value="P-loop containing nucleoside triphosphate hydrolases"/>
    <property type="match status" value="1"/>
</dbReference>
<comment type="similarity">
    <text evidence="1">Belongs to the GSP E family.</text>
</comment>
<sequence>VAAETGLAELAARADGEREALRPFVGPTVARSRVARRLPDAATLVDRRELSTGAVVRRYERPADDLPTYHLVPVELDTSDAALAVLTDAAERLASGAVSGGERAPDRAVREATTASSHASADVPVETLSRVLRKHTRGNGVLDDLFADPDCSDVFVTAPAAAGTLRVHVGGEAMRTNVSLTERGVETLASRYRRASGRAFSRASPTLDATTRAGDRRVRVAGVTDPVSDGVAFAFRAHDREAWTLPGLVDGGTLPADAAALCSLAVERGAATLVAGGRGAGKTTLLGALCFELPAAVRTVAIEDTPELPVESLQTAGHDVQRLRVDDEGVGPSQALRTALRLGEGALVVGEVRGEEAPALFEAMRVGSNDGAAIGTVHGEGVAGVRERLSEHGVTGGAFAATDLLVTCERVDTGRRVARIEEVTADGEATALFEREGTDLVPSGRIDRGASVVVASLARPGESYADVRTALADRAAWLDRTVAAGDVAPEHVVAAHARRRGCDRC</sequence>
<dbReference type="PANTHER" id="PTHR30486:SF6">
    <property type="entry name" value="TYPE IV PILUS RETRACTATION ATPASE PILT"/>
    <property type="match status" value="1"/>
</dbReference>
<reference evidence="3 4" key="1">
    <citation type="journal article" date="2019" name="Int. J. Syst. Evol. Microbiol.">
        <title>The Global Catalogue of Microorganisms (GCM) 10K type strain sequencing project: providing services to taxonomists for standard genome sequencing and annotation.</title>
        <authorList>
            <consortium name="The Broad Institute Genomics Platform"/>
            <consortium name="The Broad Institute Genome Sequencing Center for Infectious Disease"/>
            <person name="Wu L."/>
            <person name="Ma J."/>
        </authorList>
    </citation>
    <scope>NUCLEOTIDE SEQUENCE [LARGE SCALE GENOMIC DNA]</scope>
    <source>
        <strain evidence="3 4">CGMCC 1.12563</strain>
    </source>
</reference>
<evidence type="ECO:0000256" key="1">
    <source>
        <dbReference type="ARBA" id="ARBA00006611"/>
    </source>
</evidence>
<dbReference type="RefSeq" id="WP_250873466.1">
    <property type="nucleotide sequence ID" value="NZ_JALXFV010000004.1"/>
</dbReference>
<dbReference type="InterPro" id="IPR027417">
    <property type="entry name" value="P-loop_NTPase"/>
</dbReference>
<dbReference type="Proteomes" id="UP001597187">
    <property type="component" value="Unassembled WGS sequence"/>
</dbReference>
<evidence type="ECO:0000313" key="3">
    <source>
        <dbReference type="EMBL" id="MFD1513488.1"/>
    </source>
</evidence>
<protein>
    <submittedName>
        <fullName evidence="3">ATPase, T2SS/T4P/T4SS family</fullName>
    </submittedName>
</protein>
<feature type="non-terminal residue" evidence="3">
    <location>
        <position position="1"/>
    </location>
</feature>
<dbReference type="EMBL" id="JBHUDC010000004">
    <property type="protein sequence ID" value="MFD1513488.1"/>
    <property type="molecule type" value="Genomic_DNA"/>
</dbReference>
<evidence type="ECO:0000313" key="4">
    <source>
        <dbReference type="Proteomes" id="UP001597187"/>
    </source>
</evidence>
<dbReference type="InterPro" id="IPR050921">
    <property type="entry name" value="T4SS_GSP_E_ATPase"/>
</dbReference>
<dbReference type="AlphaFoldDB" id="A0ABD6AUC6"/>
<accession>A0ABD6AUC6</accession>
<feature type="domain" description="Bacterial type II secretion system protein E" evidence="2">
    <location>
        <begin position="216"/>
        <end position="410"/>
    </location>
</feature>
<dbReference type="PANTHER" id="PTHR30486">
    <property type="entry name" value="TWITCHING MOTILITY PROTEIN PILT"/>
    <property type="match status" value="1"/>
</dbReference>
<gene>
    <name evidence="3" type="ORF">ACFSBT_09385</name>
</gene>
<proteinExistence type="inferred from homology"/>
<keyword evidence="4" id="KW-1185">Reference proteome</keyword>
<evidence type="ECO:0000259" key="2">
    <source>
        <dbReference type="Pfam" id="PF00437"/>
    </source>
</evidence>
<name>A0ABD6AUC6_9EURY</name>
<dbReference type="Gene3D" id="3.40.50.300">
    <property type="entry name" value="P-loop containing nucleotide triphosphate hydrolases"/>
    <property type="match status" value="1"/>
</dbReference>
<comment type="caution">
    <text evidence="3">The sequence shown here is derived from an EMBL/GenBank/DDBJ whole genome shotgun (WGS) entry which is preliminary data.</text>
</comment>